<proteinExistence type="predicted"/>
<reference evidence="1" key="1">
    <citation type="journal article" date="2019" name="Nat. Med.">
        <title>A library of human gut bacterial isolates paired with longitudinal multiomics data enables mechanistic microbiome research.</title>
        <authorList>
            <person name="Poyet M."/>
            <person name="Groussin M."/>
            <person name="Gibbons S.M."/>
            <person name="Avila-Pacheco J."/>
            <person name="Jiang X."/>
            <person name="Kearney S.M."/>
            <person name="Perrotta A.R."/>
            <person name="Berdy B."/>
            <person name="Zhao S."/>
            <person name="Lieberman T.D."/>
            <person name="Swanson P.K."/>
            <person name="Smith M."/>
            <person name="Roesemann S."/>
            <person name="Alexander J.E."/>
            <person name="Rich S.A."/>
            <person name="Livny J."/>
            <person name="Vlamakis H."/>
            <person name="Clish C."/>
            <person name="Bullock K."/>
            <person name="Deik A."/>
            <person name="Scott J."/>
            <person name="Pierce K.A."/>
            <person name="Xavier R.J."/>
            <person name="Alm E.J."/>
        </authorList>
    </citation>
    <scope>NUCLEOTIDE SEQUENCE</scope>
    <source>
        <strain evidence="1">BIOML-A179</strain>
    </source>
</reference>
<accession>A0A6G2CP95</accession>
<dbReference type="SUPFAM" id="SSF52317">
    <property type="entry name" value="Class I glutamine amidotransferase-like"/>
    <property type="match status" value="1"/>
</dbReference>
<organism evidence="1">
    <name type="scientific">Turicibacter sanguinis</name>
    <dbReference type="NCBI Taxonomy" id="154288"/>
    <lineage>
        <taxon>Bacteria</taxon>
        <taxon>Bacillati</taxon>
        <taxon>Bacillota</taxon>
        <taxon>Erysipelotrichia</taxon>
        <taxon>Erysipelotrichales</taxon>
        <taxon>Turicibacteraceae</taxon>
        <taxon>Turicibacter</taxon>
    </lineage>
</organism>
<dbReference type="Pfam" id="PF09960">
    <property type="entry name" value="DUF2194"/>
    <property type="match status" value="1"/>
</dbReference>
<evidence type="ECO:0000313" key="1">
    <source>
        <dbReference type="EMBL" id="MTL94680.1"/>
    </source>
</evidence>
<sequence>MFEKRFIGVFILFNLFIAALLLAHRMEYTFASVNNQYAIVNKSTFKQLSTERGENFKQDHFLIIYGSDDATENFKITERINESLTVLLESIDKTYELVTFEQFLNFSDFIAYDAIVINEEDLSVIPNSNLVMDYVEEGGSLILAQRPLIGEGLDLWSPYLGIEEIEGYTVEDSMVLTSNILIQGEGYTFSETVSTHALDIVLKDECEILVESVNEVPMIWKHDQGEGTVLVANGQFLAERMNRGLLTGILSEIKDDFIYPIVNAKVLHMDDYPMPVPEGTADIIYNEYQVNNEEFFYYIWWPNVLKTTQKYNMKINGYLIYNYENDVSDQDLLLNDIVRRDHLLLQGENLLKSGGELALHGFNHQPLRIHDYLPEEAAVLGYKTWDSIEAMVSSLSNLANYISEVYPNYTPQSYVAPSNILSEEGRVALKEAFPSLRSICALYDDGGVESSYQQEFGRGEDGIYDFPRYSSGYMLTEEAHWNILNGLTFNGVFSHFIHPDDVLDKDRNYGGMSWGELNEEFDKFMNYLSNDFGWLNNMSISEATNQLEEYVDSQIFFEYKENEISGYIENGKSINYYMMKTDKEITSSENCDYQLIDEGVYLISTNSNEFTLKLGE</sequence>
<dbReference type="InterPro" id="IPR029062">
    <property type="entry name" value="Class_I_gatase-like"/>
</dbReference>
<dbReference type="AlphaFoldDB" id="A0A6G2CP95"/>
<dbReference type="EMBL" id="WMQV01000020">
    <property type="protein sequence ID" value="MTL94680.1"/>
    <property type="molecule type" value="Genomic_DNA"/>
</dbReference>
<dbReference type="RefSeq" id="WP_129821499.1">
    <property type="nucleotide sequence ID" value="NZ_RCYV01000010.1"/>
</dbReference>
<gene>
    <name evidence="1" type="ORF">GMA64_09095</name>
</gene>
<name>A0A6G2CP95_9FIRM</name>
<dbReference type="InterPro" id="IPR018695">
    <property type="entry name" value="DUF2194"/>
</dbReference>
<protein>
    <submittedName>
        <fullName evidence="1">DUF2194 domain-containing protein</fullName>
    </submittedName>
</protein>
<comment type="caution">
    <text evidence="1">The sequence shown here is derived from an EMBL/GenBank/DDBJ whole genome shotgun (WGS) entry which is preliminary data.</text>
</comment>